<accession>A0A8S2P6L9</accession>
<protein>
    <submittedName>
        <fullName evidence="3">Uncharacterized protein</fullName>
    </submittedName>
</protein>
<feature type="compositionally biased region" description="Basic residues" evidence="1">
    <location>
        <begin position="40"/>
        <end position="51"/>
    </location>
</feature>
<evidence type="ECO:0000313" key="2">
    <source>
        <dbReference type="EMBL" id="CAF3908507.1"/>
    </source>
</evidence>
<evidence type="ECO:0000313" key="4">
    <source>
        <dbReference type="Proteomes" id="UP000681720"/>
    </source>
</evidence>
<reference evidence="3" key="1">
    <citation type="submission" date="2021-02" db="EMBL/GenBank/DDBJ databases">
        <authorList>
            <person name="Nowell W R."/>
        </authorList>
    </citation>
    <scope>NUCLEOTIDE SEQUENCE</scope>
</reference>
<dbReference type="Gene3D" id="2.60.120.260">
    <property type="entry name" value="Galactose-binding domain-like"/>
    <property type="match status" value="1"/>
</dbReference>
<dbReference type="EMBL" id="CAJOBH010002478">
    <property type="protein sequence ID" value="CAF3908507.1"/>
    <property type="molecule type" value="Genomic_DNA"/>
</dbReference>
<dbReference type="Proteomes" id="UP000681967">
    <property type="component" value="Unassembled WGS sequence"/>
</dbReference>
<name>A0A8S2P6L9_9BILA</name>
<gene>
    <name evidence="2" type="ORF">BYL167_LOCUS8852</name>
    <name evidence="3" type="ORF">GIL414_LOCUS13413</name>
</gene>
<comment type="caution">
    <text evidence="3">The sequence shown here is derived from an EMBL/GenBank/DDBJ whole genome shotgun (WGS) entry which is preliminary data.</text>
</comment>
<proteinExistence type="predicted"/>
<evidence type="ECO:0000256" key="1">
    <source>
        <dbReference type="SAM" id="MobiDB-lite"/>
    </source>
</evidence>
<dbReference type="AlphaFoldDB" id="A0A8S2P6L9"/>
<evidence type="ECO:0000313" key="3">
    <source>
        <dbReference type="EMBL" id="CAF4031315.1"/>
    </source>
</evidence>
<dbReference type="EMBL" id="CAJOBJ010005435">
    <property type="protein sequence ID" value="CAF4031315.1"/>
    <property type="molecule type" value="Genomic_DNA"/>
</dbReference>
<feature type="region of interest" description="Disordered" evidence="1">
    <location>
        <begin position="1"/>
        <end position="85"/>
    </location>
</feature>
<feature type="compositionally biased region" description="Basic residues" evidence="1">
    <location>
        <begin position="21"/>
        <end position="31"/>
    </location>
</feature>
<sequence>MAEYYETIETKQKGRTDVVPPHRRQSQRRQQRQQQQLLLHQRRQVQQRHPRQQQPQLHRQQQQVRQQQVQQQQQQQPKQHQQQQLPLQLRRPAPQLQQLQQLQLQQQVPTTTATTTPTCGKNPDTTGAIFSYNTGTAPTTYTLNSHTFTANDSSSTLTFILSGDPGPKMHYWLLDDVSVNDTATNTNILVNGNFDQGTLNGWTQFCATDANCGNGNYGQLTNSPCRSAPDCYVDTCSGSNFDYLLQSFGTVPGNRYIVSFYMEVFASG</sequence>
<organism evidence="3 4">
    <name type="scientific">Rotaria magnacalcarata</name>
    <dbReference type="NCBI Taxonomy" id="392030"/>
    <lineage>
        <taxon>Eukaryota</taxon>
        <taxon>Metazoa</taxon>
        <taxon>Spiralia</taxon>
        <taxon>Gnathifera</taxon>
        <taxon>Rotifera</taxon>
        <taxon>Eurotatoria</taxon>
        <taxon>Bdelloidea</taxon>
        <taxon>Philodinida</taxon>
        <taxon>Philodinidae</taxon>
        <taxon>Rotaria</taxon>
    </lineage>
</organism>
<feature type="compositionally biased region" description="Low complexity" evidence="1">
    <location>
        <begin position="52"/>
        <end position="85"/>
    </location>
</feature>
<dbReference type="Proteomes" id="UP000681720">
    <property type="component" value="Unassembled WGS sequence"/>
</dbReference>
<feature type="non-terminal residue" evidence="3">
    <location>
        <position position="1"/>
    </location>
</feature>